<proteinExistence type="predicted"/>
<dbReference type="AlphaFoldDB" id="A0A1G9U0E7"/>
<dbReference type="EMBL" id="FNGV01000010">
    <property type="protein sequence ID" value="SDM53358.1"/>
    <property type="molecule type" value="Genomic_DNA"/>
</dbReference>
<evidence type="ECO:0000313" key="2">
    <source>
        <dbReference type="EMBL" id="SDM53358.1"/>
    </source>
</evidence>
<keyword evidence="1" id="KW-0812">Transmembrane</keyword>
<dbReference type="Proteomes" id="UP000199440">
    <property type="component" value="Unassembled WGS sequence"/>
</dbReference>
<feature type="transmembrane region" description="Helical" evidence="1">
    <location>
        <begin position="27"/>
        <end position="52"/>
    </location>
</feature>
<organism evidence="2 3">
    <name type="scientific">Kriegella aquimaris</name>
    <dbReference type="NCBI Taxonomy" id="192904"/>
    <lineage>
        <taxon>Bacteria</taxon>
        <taxon>Pseudomonadati</taxon>
        <taxon>Bacteroidota</taxon>
        <taxon>Flavobacteriia</taxon>
        <taxon>Flavobacteriales</taxon>
        <taxon>Flavobacteriaceae</taxon>
        <taxon>Kriegella</taxon>
    </lineage>
</organism>
<dbReference type="Pfam" id="PF04306">
    <property type="entry name" value="DUF456"/>
    <property type="match status" value="1"/>
</dbReference>
<feature type="transmembrane region" description="Helical" evidence="1">
    <location>
        <begin position="154"/>
        <end position="180"/>
    </location>
</feature>
<protein>
    <recommendedName>
        <fullName evidence="4">DUF456 domain-containing protein</fullName>
    </recommendedName>
</protein>
<reference evidence="2 3" key="1">
    <citation type="submission" date="2016-10" db="EMBL/GenBank/DDBJ databases">
        <authorList>
            <person name="de Groot N.N."/>
        </authorList>
    </citation>
    <scope>NUCLEOTIDE SEQUENCE [LARGE SCALE GENOMIC DNA]</scope>
    <source>
        <strain evidence="2 3">DSM 19886</strain>
    </source>
</reference>
<dbReference type="STRING" id="192904.SAMN04488514_11061"/>
<name>A0A1G9U0E7_9FLAO</name>
<evidence type="ECO:0000256" key="1">
    <source>
        <dbReference type="SAM" id="Phobius"/>
    </source>
</evidence>
<keyword evidence="1" id="KW-0472">Membrane</keyword>
<keyword evidence="1" id="KW-1133">Transmembrane helix</keyword>
<accession>A0A1G9U0E7</accession>
<feature type="transmembrane region" description="Helical" evidence="1">
    <location>
        <begin position="72"/>
        <end position="92"/>
    </location>
</feature>
<dbReference type="InterPro" id="IPR007403">
    <property type="entry name" value="DUF456"/>
</dbReference>
<dbReference type="PANTHER" id="PTHR39165">
    <property type="entry name" value="IG HYPOTHETICAL 17883"/>
    <property type="match status" value="1"/>
</dbReference>
<evidence type="ECO:0000313" key="3">
    <source>
        <dbReference type="Proteomes" id="UP000199440"/>
    </source>
</evidence>
<sequence length="195" mass="21129">MNTLFATFKAVTNKSKPRLIKKYRMDIALLILGLFLMLVGILGSFLPILPGPPISWLGLLLLHLTTAVPEDWTLLGITGAIALVVLALDYIIPAVGTKKFGGSKSGIIGTTIGLLVALVFPVFGPFGIIIWPFIGAFVGELLNKSDKKTAVKAAFGSFLGFITGTFLKFMLAIIFLGLFISKAWDYKNALFPYFN</sequence>
<feature type="transmembrane region" description="Helical" evidence="1">
    <location>
        <begin position="112"/>
        <end position="134"/>
    </location>
</feature>
<gene>
    <name evidence="2" type="ORF">SAMN04488514_11061</name>
</gene>
<dbReference type="PANTHER" id="PTHR39165:SF1">
    <property type="entry name" value="DUF456 DOMAIN-CONTAINING PROTEIN"/>
    <property type="match status" value="1"/>
</dbReference>
<keyword evidence="3" id="KW-1185">Reference proteome</keyword>
<evidence type="ECO:0008006" key="4">
    <source>
        <dbReference type="Google" id="ProtNLM"/>
    </source>
</evidence>